<dbReference type="InterPro" id="IPR032808">
    <property type="entry name" value="DoxX"/>
</dbReference>
<dbReference type="HOGENOM" id="CLU_126433_7_1_5"/>
<name>M9RRX5_9RHOB</name>
<keyword evidence="2 5" id="KW-0812">Transmembrane</keyword>
<evidence type="ECO:0000256" key="1">
    <source>
        <dbReference type="ARBA" id="ARBA00004141"/>
    </source>
</evidence>
<dbReference type="Proteomes" id="UP000004688">
    <property type="component" value="Chromosome"/>
</dbReference>
<accession>M9RRX5</accession>
<evidence type="ECO:0000313" key="7">
    <source>
        <dbReference type="Proteomes" id="UP000004688"/>
    </source>
</evidence>
<evidence type="ECO:0000256" key="2">
    <source>
        <dbReference type="ARBA" id="ARBA00022692"/>
    </source>
</evidence>
<proteinExistence type="predicted"/>
<sequence>MIYLSRGIRILLTLAFVGAEAAKLAGVDVMVTSFDQIGFGQGFRYLTGMIEVAGAVLLWVPRKYVIGAALLGATMVGAVMTHWFILGPSALPAVILGPLCTAVLYIHRDQIHAILGRASPNV</sequence>
<dbReference type="GO" id="GO:0016020">
    <property type="term" value="C:membrane"/>
    <property type="evidence" value="ECO:0007669"/>
    <property type="project" value="UniProtKB-SubCell"/>
</dbReference>
<comment type="subcellular location">
    <subcellularLocation>
        <location evidence="1">Membrane</location>
        <topology evidence="1">Multi-pass membrane protein</topology>
    </subcellularLocation>
</comment>
<keyword evidence="4 5" id="KW-0472">Membrane</keyword>
<evidence type="ECO:0000256" key="4">
    <source>
        <dbReference type="ARBA" id="ARBA00023136"/>
    </source>
</evidence>
<dbReference type="AlphaFoldDB" id="M9RRX5"/>
<reference evidence="6 7" key="1">
    <citation type="journal article" date="2013" name="PLoS ONE">
        <title>Poles Apart: Arctic and Antarctic Octadecabacter strains Share High Genome Plasticity and a New Type of Xanthorhodopsin.</title>
        <authorList>
            <person name="Vollmers J."/>
            <person name="Voget S."/>
            <person name="Dietrich S."/>
            <person name="Gollnow K."/>
            <person name="Smits M."/>
            <person name="Meyer K."/>
            <person name="Brinkhoff T."/>
            <person name="Simon M."/>
            <person name="Daniel R."/>
        </authorList>
    </citation>
    <scope>NUCLEOTIDE SEQUENCE [LARGE SCALE GENOMIC DNA]</scope>
    <source>
        <strain evidence="6 7">238</strain>
    </source>
</reference>
<evidence type="ECO:0000256" key="3">
    <source>
        <dbReference type="ARBA" id="ARBA00022989"/>
    </source>
</evidence>
<dbReference type="RefSeq" id="WP_015496240.1">
    <property type="nucleotide sequence ID" value="NC_020908.1"/>
</dbReference>
<gene>
    <name evidence="6" type="ORF">OA238_c32310</name>
</gene>
<dbReference type="OrthoDB" id="3576439at2"/>
<dbReference type="STRING" id="391616.OA238_c32310"/>
<dbReference type="EMBL" id="CP003742">
    <property type="protein sequence ID" value="AGI73221.1"/>
    <property type="molecule type" value="Genomic_DNA"/>
</dbReference>
<evidence type="ECO:0000313" key="6">
    <source>
        <dbReference type="EMBL" id="AGI73221.1"/>
    </source>
</evidence>
<feature type="transmembrane region" description="Helical" evidence="5">
    <location>
        <begin position="64"/>
        <end position="84"/>
    </location>
</feature>
<dbReference type="eggNOG" id="ENOG5032X82">
    <property type="taxonomic scope" value="Bacteria"/>
</dbReference>
<protein>
    <submittedName>
        <fullName evidence="6">Putative DoxX family protein</fullName>
    </submittedName>
</protein>
<keyword evidence="3 5" id="KW-1133">Transmembrane helix</keyword>
<dbReference type="KEGG" id="oar:OA238_c32310"/>
<keyword evidence="7" id="KW-1185">Reference proteome</keyword>
<feature type="transmembrane region" description="Helical" evidence="5">
    <location>
        <begin position="37"/>
        <end position="59"/>
    </location>
</feature>
<evidence type="ECO:0000256" key="5">
    <source>
        <dbReference type="SAM" id="Phobius"/>
    </source>
</evidence>
<dbReference type="Pfam" id="PF13564">
    <property type="entry name" value="DoxX_2"/>
    <property type="match status" value="1"/>
</dbReference>
<feature type="transmembrane region" description="Helical" evidence="5">
    <location>
        <begin position="90"/>
        <end position="107"/>
    </location>
</feature>
<organism evidence="6 7">
    <name type="scientific">Octadecabacter arcticus 238</name>
    <dbReference type="NCBI Taxonomy" id="391616"/>
    <lineage>
        <taxon>Bacteria</taxon>
        <taxon>Pseudomonadati</taxon>
        <taxon>Pseudomonadota</taxon>
        <taxon>Alphaproteobacteria</taxon>
        <taxon>Rhodobacterales</taxon>
        <taxon>Roseobacteraceae</taxon>
        <taxon>Octadecabacter</taxon>
    </lineage>
</organism>